<dbReference type="EMBL" id="CAXAMN010001557">
    <property type="protein sequence ID" value="CAK8995051.1"/>
    <property type="molecule type" value="Genomic_DNA"/>
</dbReference>
<proteinExistence type="predicted"/>
<evidence type="ECO:0000313" key="2">
    <source>
        <dbReference type="Proteomes" id="UP001642484"/>
    </source>
</evidence>
<evidence type="ECO:0000313" key="1">
    <source>
        <dbReference type="EMBL" id="CAK8995051.1"/>
    </source>
</evidence>
<name>A0ABP0HXU8_9DINO</name>
<accession>A0ABP0HXU8</accession>
<organism evidence="1 2">
    <name type="scientific">Durusdinium trenchii</name>
    <dbReference type="NCBI Taxonomy" id="1381693"/>
    <lineage>
        <taxon>Eukaryota</taxon>
        <taxon>Sar</taxon>
        <taxon>Alveolata</taxon>
        <taxon>Dinophyceae</taxon>
        <taxon>Suessiales</taxon>
        <taxon>Symbiodiniaceae</taxon>
        <taxon>Durusdinium</taxon>
    </lineage>
</organism>
<protein>
    <submittedName>
        <fullName evidence="1">Uncharacterized protein</fullName>
    </submittedName>
</protein>
<reference evidence="1 2" key="1">
    <citation type="submission" date="2024-02" db="EMBL/GenBank/DDBJ databases">
        <authorList>
            <person name="Chen Y."/>
            <person name="Shah S."/>
            <person name="Dougan E. K."/>
            <person name="Thang M."/>
            <person name="Chan C."/>
        </authorList>
    </citation>
    <scope>NUCLEOTIDE SEQUENCE [LARGE SCALE GENOMIC DNA]</scope>
</reference>
<comment type="caution">
    <text evidence="1">The sequence shown here is derived from an EMBL/GenBank/DDBJ whole genome shotgun (WGS) entry which is preliminary data.</text>
</comment>
<sequence>MWYILHDHLTHRRSKLFSCALRRRYVDRSACKLGAVASVVWGPGSPPTVLHDSLPHIADNAETQMLVSPSDFDKTAANKGMLKAEDENYKAALEGGQEQCSLSVHIFGGVEILERAYCCFVTVSECMEVDPSSHACVQI</sequence>
<dbReference type="Proteomes" id="UP001642484">
    <property type="component" value="Unassembled WGS sequence"/>
</dbReference>
<gene>
    <name evidence="1" type="ORF">CCMP2556_LOCUS3889</name>
</gene>
<keyword evidence="2" id="KW-1185">Reference proteome</keyword>